<dbReference type="AlphaFoldDB" id="A0A0X3NYH9"/>
<dbReference type="EMBL" id="GEEE01005780">
    <property type="protein sequence ID" value="JAP57445.1"/>
    <property type="molecule type" value="Transcribed_RNA"/>
</dbReference>
<evidence type="ECO:0000313" key="1">
    <source>
        <dbReference type="EMBL" id="JAP44413.1"/>
    </source>
</evidence>
<protein>
    <submittedName>
        <fullName evidence="1">Uncharacterized protein</fullName>
    </submittedName>
</protein>
<gene>
    <name evidence="1" type="ORF">TR131432</name>
</gene>
<accession>A0A0X3NYH9</accession>
<sequence>MKLEVTCGVPVSREPELSIRLSYTYTYACSSEPSRLVSLSLIYTFRGCCRQSIWTFYHRSGSVWISCSHSSSSTFIAGRPLAFHNFSLSLFSPSPLPLSNPHPSILFVVLRRFSNSLGSTHRMPSPLSLWEDAVGD</sequence>
<name>A0A0X3NYH9_SCHSO</name>
<reference evidence="1" key="1">
    <citation type="submission" date="2016-01" db="EMBL/GenBank/DDBJ databases">
        <title>Reference transcriptome for the parasite Schistocephalus solidus: insights into the molecular evolution of parasitism.</title>
        <authorList>
            <person name="Hebert F.O."/>
            <person name="Grambauer S."/>
            <person name="Barber I."/>
            <person name="Landry C.R."/>
            <person name="Aubin-Horth N."/>
        </authorList>
    </citation>
    <scope>NUCLEOTIDE SEQUENCE</scope>
</reference>
<dbReference type="EMBL" id="GEEE01018812">
    <property type="protein sequence ID" value="JAP44413.1"/>
    <property type="molecule type" value="Transcribed_RNA"/>
</dbReference>
<organism evidence="1">
    <name type="scientific">Schistocephalus solidus</name>
    <name type="common">Tapeworm</name>
    <dbReference type="NCBI Taxonomy" id="70667"/>
    <lineage>
        <taxon>Eukaryota</taxon>
        <taxon>Metazoa</taxon>
        <taxon>Spiralia</taxon>
        <taxon>Lophotrochozoa</taxon>
        <taxon>Platyhelminthes</taxon>
        <taxon>Cestoda</taxon>
        <taxon>Eucestoda</taxon>
        <taxon>Diphyllobothriidea</taxon>
        <taxon>Diphyllobothriidae</taxon>
        <taxon>Schistocephalus</taxon>
    </lineage>
</organism>
<proteinExistence type="predicted"/>